<gene>
    <name evidence="1" type="ORF">AVEN_40374_1</name>
</gene>
<accession>A0A4Y2IPQ6</accession>
<dbReference type="Proteomes" id="UP000499080">
    <property type="component" value="Unassembled WGS sequence"/>
</dbReference>
<evidence type="ECO:0000313" key="2">
    <source>
        <dbReference type="Proteomes" id="UP000499080"/>
    </source>
</evidence>
<dbReference type="EMBL" id="BGPR01002846">
    <property type="protein sequence ID" value="GBM79851.1"/>
    <property type="molecule type" value="Genomic_DNA"/>
</dbReference>
<dbReference type="AlphaFoldDB" id="A0A4Y2IPQ6"/>
<sequence length="111" mass="13349">MYNLACNRPNTRRIFSGTGFRTCNPPARHLTTRPPRRQYADEKLPYKILKYAAPDAIYLRYATDDCSSYKLERKQQNSIIYQNRIVRNLDEWCDFEVYPDYEKGYRVTTFF</sequence>
<proteinExistence type="predicted"/>
<reference evidence="1 2" key="1">
    <citation type="journal article" date="2019" name="Sci. Rep.">
        <title>Orb-weaving spider Araneus ventricosus genome elucidates the spidroin gene catalogue.</title>
        <authorList>
            <person name="Kono N."/>
            <person name="Nakamura H."/>
            <person name="Ohtoshi R."/>
            <person name="Moran D.A.P."/>
            <person name="Shinohara A."/>
            <person name="Yoshida Y."/>
            <person name="Fujiwara M."/>
            <person name="Mori M."/>
            <person name="Tomita M."/>
            <person name="Arakawa K."/>
        </authorList>
    </citation>
    <scope>NUCLEOTIDE SEQUENCE [LARGE SCALE GENOMIC DNA]</scope>
</reference>
<organism evidence="1 2">
    <name type="scientific">Araneus ventricosus</name>
    <name type="common">Orbweaver spider</name>
    <name type="synonym">Epeira ventricosa</name>
    <dbReference type="NCBI Taxonomy" id="182803"/>
    <lineage>
        <taxon>Eukaryota</taxon>
        <taxon>Metazoa</taxon>
        <taxon>Ecdysozoa</taxon>
        <taxon>Arthropoda</taxon>
        <taxon>Chelicerata</taxon>
        <taxon>Arachnida</taxon>
        <taxon>Araneae</taxon>
        <taxon>Araneomorphae</taxon>
        <taxon>Entelegynae</taxon>
        <taxon>Araneoidea</taxon>
        <taxon>Araneidae</taxon>
        <taxon>Araneus</taxon>
    </lineage>
</organism>
<keyword evidence="2" id="KW-1185">Reference proteome</keyword>
<name>A0A4Y2IPQ6_ARAVE</name>
<protein>
    <submittedName>
        <fullName evidence="1">Uncharacterized protein</fullName>
    </submittedName>
</protein>
<evidence type="ECO:0000313" key="1">
    <source>
        <dbReference type="EMBL" id="GBM79851.1"/>
    </source>
</evidence>
<comment type="caution">
    <text evidence="1">The sequence shown here is derived from an EMBL/GenBank/DDBJ whole genome shotgun (WGS) entry which is preliminary data.</text>
</comment>